<protein>
    <submittedName>
        <fullName evidence="2">Uncharacterized protein</fullName>
    </submittedName>
</protein>
<gene>
    <name evidence="2" type="ORF">FOMPIDRAFT_94949</name>
</gene>
<name>S8E176_FOMSC</name>
<dbReference type="EMBL" id="KE504160">
    <property type="protein sequence ID" value="EPS98941.1"/>
    <property type="molecule type" value="Genomic_DNA"/>
</dbReference>
<dbReference type="HOGENOM" id="CLU_2359777_0_0_1"/>
<sequence length="96" mass="10504">MVARLMVGDERAKRAMRAGVAARLLSAWCGTSAMDHAATCFRKVYLLPSAFLIDGTPPRPPYGDSVRSTVREEYRSASSGPPRETEVNDTCLVTTR</sequence>
<evidence type="ECO:0000256" key="1">
    <source>
        <dbReference type="SAM" id="MobiDB-lite"/>
    </source>
</evidence>
<dbReference type="Proteomes" id="UP000015241">
    <property type="component" value="Unassembled WGS sequence"/>
</dbReference>
<feature type="region of interest" description="Disordered" evidence="1">
    <location>
        <begin position="73"/>
        <end position="96"/>
    </location>
</feature>
<evidence type="ECO:0000313" key="2">
    <source>
        <dbReference type="EMBL" id="EPS98941.1"/>
    </source>
</evidence>
<reference evidence="2 3" key="1">
    <citation type="journal article" date="2012" name="Science">
        <title>The Paleozoic origin of enzymatic lignin decomposition reconstructed from 31 fungal genomes.</title>
        <authorList>
            <person name="Floudas D."/>
            <person name="Binder M."/>
            <person name="Riley R."/>
            <person name="Barry K."/>
            <person name="Blanchette R.A."/>
            <person name="Henrissat B."/>
            <person name="Martinez A.T."/>
            <person name="Otillar R."/>
            <person name="Spatafora J.W."/>
            <person name="Yadav J.S."/>
            <person name="Aerts A."/>
            <person name="Benoit I."/>
            <person name="Boyd A."/>
            <person name="Carlson A."/>
            <person name="Copeland A."/>
            <person name="Coutinho P.M."/>
            <person name="de Vries R.P."/>
            <person name="Ferreira P."/>
            <person name="Findley K."/>
            <person name="Foster B."/>
            <person name="Gaskell J."/>
            <person name="Glotzer D."/>
            <person name="Gorecki P."/>
            <person name="Heitman J."/>
            <person name="Hesse C."/>
            <person name="Hori C."/>
            <person name="Igarashi K."/>
            <person name="Jurgens J.A."/>
            <person name="Kallen N."/>
            <person name="Kersten P."/>
            <person name="Kohler A."/>
            <person name="Kuees U."/>
            <person name="Kumar T.K.A."/>
            <person name="Kuo A."/>
            <person name="LaButti K."/>
            <person name="Larrondo L.F."/>
            <person name="Lindquist E."/>
            <person name="Ling A."/>
            <person name="Lombard V."/>
            <person name="Lucas S."/>
            <person name="Lundell T."/>
            <person name="Martin R."/>
            <person name="McLaughlin D.J."/>
            <person name="Morgenstern I."/>
            <person name="Morin E."/>
            <person name="Murat C."/>
            <person name="Nagy L.G."/>
            <person name="Nolan M."/>
            <person name="Ohm R.A."/>
            <person name="Patyshakuliyeva A."/>
            <person name="Rokas A."/>
            <person name="Ruiz-Duenas F.J."/>
            <person name="Sabat G."/>
            <person name="Salamov A."/>
            <person name="Samejima M."/>
            <person name="Schmutz J."/>
            <person name="Slot J.C."/>
            <person name="St John F."/>
            <person name="Stenlid J."/>
            <person name="Sun H."/>
            <person name="Sun S."/>
            <person name="Syed K."/>
            <person name="Tsang A."/>
            <person name="Wiebenga A."/>
            <person name="Young D."/>
            <person name="Pisabarro A."/>
            <person name="Eastwood D.C."/>
            <person name="Martin F."/>
            <person name="Cullen D."/>
            <person name="Grigoriev I.V."/>
            <person name="Hibbett D.S."/>
        </authorList>
    </citation>
    <scope>NUCLEOTIDE SEQUENCE</scope>
    <source>
        <strain evidence="3">FP-58527</strain>
    </source>
</reference>
<dbReference type="InParanoid" id="S8E176"/>
<organism evidence="2 3">
    <name type="scientific">Fomitopsis schrenkii</name>
    <name type="common">Brown rot fungus</name>
    <dbReference type="NCBI Taxonomy" id="2126942"/>
    <lineage>
        <taxon>Eukaryota</taxon>
        <taxon>Fungi</taxon>
        <taxon>Dikarya</taxon>
        <taxon>Basidiomycota</taxon>
        <taxon>Agaricomycotina</taxon>
        <taxon>Agaricomycetes</taxon>
        <taxon>Polyporales</taxon>
        <taxon>Fomitopsis</taxon>
    </lineage>
</organism>
<keyword evidence="3" id="KW-1185">Reference proteome</keyword>
<proteinExistence type="predicted"/>
<accession>S8E176</accession>
<evidence type="ECO:0000313" key="3">
    <source>
        <dbReference type="Proteomes" id="UP000015241"/>
    </source>
</evidence>
<dbReference type="AlphaFoldDB" id="S8E176"/>